<dbReference type="EMBL" id="ML993621">
    <property type="protein sequence ID" value="KAF2161085.1"/>
    <property type="molecule type" value="Genomic_DNA"/>
</dbReference>
<evidence type="ECO:0000313" key="2">
    <source>
        <dbReference type="EMBL" id="KAF2161085.1"/>
    </source>
</evidence>
<dbReference type="AlphaFoldDB" id="A0A6A6C272"/>
<dbReference type="InterPro" id="IPR018555">
    <property type="entry name" value="C630.06c-like"/>
</dbReference>
<gene>
    <name evidence="2" type="ORF">M409DRAFT_28416</name>
</gene>
<dbReference type="GeneID" id="54562299"/>
<proteinExistence type="predicted"/>
<sequence length="246" mass="28044">MERVVDRSELLSEHSTPPSSPDIKSLKRLEEFEFVNHGEATQQERAQDADNEEMDFLLFAPSNKQANDATEIAKIRVQTPPLTTGEPGFVIPNRDDSYYFTKELSDAAKAVYSQAAVTGQDVVSRSTSSWPGSSYPWKVLQIQSTKRQRIILSNSNMLFAKLYDHPTNTKRKRPGKKTRVEVRTKAAAAKARQDENRKAAEQKEAEEREKRTRRNREKKVKKKQREKAKKNETAGAEEDQMSQSSD</sequence>
<feature type="region of interest" description="Disordered" evidence="1">
    <location>
        <begin position="1"/>
        <end position="25"/>
    </location>
</feature>
<evidence type="ECO:0000313" key="3">
    <source>
        <dbReference type="Proteomes" id="UP000799537"/>
    </source>
</evidence>
<name>A0A6A6C272_ZASCE</name>
<evidence type="ECO:0000256" key="1">
    <source>
        <dbReference type="SAM" id="MobiDB-lite"/>
    </source>
</evidence>
<feature type="compositionally biased region" description="Basic and acidic residues" evidence="1">
    <location>
        <begin position="1"/>
        <end position="12"/>
    </location>
</feature>
<keyword evidence="3" id="KW-1185">Reference proteome</keyword>
<feature type="compositionally biased region" description="Basic residues" evidence="1">
    <location>
        <begin position="211"/>
        <end position="228"/>
    </location>
</feature>
<dbReference type="OrthoDB" id="5425061at2759"/>
<organism evidence="2 3">
    <name type="scientific">Zasmidium cellare ATCC 36951</name>
    <dbReference type="NCBI Taxonomy" id="1080233"/>
    <lineage>
        <taxon>Eukaryota</taxon>
        <taxon>Fungi</taxon>
        <taxon>Dikarya</taxon>
        <taxon>Ascomycota</taxon>
        <taxon>Pezizomycotina</taxon>
        <taxon>Dothideomycetes</taxon>
        <taxon>Dothideomycetidae</taxon>
        <taxon>Mycosphaerellales</taxon>
        <taxon>Mycosphaerellaceae</taxon>
        <taxon>Zasmidium</taxon>
    </lineage>
</organism>
<dbReference type="Proteomes" id="UP000799537">
    <property type="component" value="Unassembled WGS sequence"/>
</dbReference>
<protein>
    <submittedName>
        <fullName evidence="2">Uncharacterized protein</fullName>
    </submittedName>
</protein>
<feature type="region of interest" description="Disordered" evidence="1">
    <location>
        <begin position="163"/>
        <end position="246"/>
    </location>
</feature>
<accession>A0A6A6C272</accession>
<dbReference type="Pfam" id="PF09428">
    <property type="entry name" value="DUF2011"/>
    <property type="match status" value="1"/>
</dbReference>
<feature type="compositionally biased region" description="Basic and acidic residues" evidence="1">
    <location>
        <begin position="191"/>
        <end position="210"/>
    </location>
</feature>
<feature type="compositionally biased region" description="Basic residues" evidence="1">
    <location>
        <begin position="168"/>
        <end position="177"/>
    </location>
</feature>
<reference evidence="2" key="1">
    <citation type="journal article" date="2020" name="Stud. Mycol.">
        <title>101 Dothideomycetes genomes: a test case for predicting lifestyles and emergence of pathogens.</title>
        <authorList>
            <person name="Haridas S."/>
            <person name="Albert R."/>
            <person name="Binder M."/>
            <person name="Bloem J."/>
            <person name="Labutti K."/>
            <person name="Salamov A."/>
            <person name="Andreopoulos B."/>
            <person name="Baker S."/>
            <person name="Barry K."/>
            <person name="Bills G."/>
            <person name="Bluhm B."/>
            <person name="Cannon C."/>
            <person name="Castanera R."/>
            <person name="Culley D."/>
            <person name="Daum C."/>
            <person name="Ezra D."/>
            <person name="Gonzalez J."/>
            <person name="Henrissat B."/>
            <person name="Kuo A."/>
            <person name="Liang C."/>
            <person name="Lipzen A."/>
            <person name="Lutzoni F."/>
            <person name="Magnuson J."/>
            <person name="Mondo S."/>
            <person name="Nolan M."/>
            <person name="Ohm R."/>
            <person name="Pangilinan J."/>
            <person name="Park H.-J."/>
            <person name="Ramirez L."/>
            <person name="Alfaro M."/>
            <person name="Sun H."/>
            <person name="Tritt A."/>
            <person name="Yoshinaga Y."/>
            <person name="Zwiers L.-H."/>
            <person name="Turgeon B."/>
            <person name="Goodwin S."/>
            <person name="Spatafora J."/>
            <person name="Crous P."/>
            <person name="Grigoriev I."/>
        </authorList>
    </citation>
    <scope>NUCLEOTIDE SEQUENCE</scope>
    <source>
        <strain evidence="2">ATCC 36951</strain>
    </source>
</reference>
<dbReference type="RefSeq" id="XP_033661974.1">
    <property type="nucleotide sequence ID" value="XM_033809027.1"/>
</dbReference>